<reference evidence="1 2" key="1">
    <citation type="submission" date="2019-02" db="EMBL/GenBank/DDBJ databases">
        <title>Genomic Encyclopedia of Archaeal and Bacterial Type Strains, Phase II (KMG-II): from individual species to whole genera.</title>
        <authorList>
            <person name="Goeker M."/>
        </authorList>
    </citation>
    <scope>NUCLEOTIDE SEQUENCE [LARGE SCALE GENOMIC DNA]</scope>
    <source>
        <strain evidence="1 2">DSM 18101</strain>
    </source>
</reference>
<proteinExistence type="predicted"/>
<dbReference type="EMBL" id="SHKW01000002">
    <property type="protein sequence ID" value="RZU35420.1"/>
    <property type="molecule type" value="Genomic_DNA"/>
</dbReference>
<dbReference type="Proteomes" id="UP000292958">
    <property type="component" value="Unassembled WGS sequence"/>
</dbReference>
<evidence type="ECO:0000313" key="2">
    <source>
        <dbReference type="Proteomes" id="UP000292958"/>
    </source>
</evidence>
<organism evidence="1 2">
    <name type="scientific">Edaphobacter modestus</name>
    <dbReference type="NCBI Taxonomy" id="388466"/>
    <lineage>
        <taxon>Bacteria</taxon>
        <taxon>Pseudomonadati</taxon>
        <taxon>Acidobacteriota</taxon>
        <taxon>Terriglobia</taxon>
        <taxon>Terriglobales</taxon>
        <taxon>Acidobacteriaceae</taxon>
        <taxon>Edaphobacter</taxon>
    </lineage>
</organism>
<accession>A0A4Q7YE67</accession>
<sequence>MFVDKSQRRGLRLKADKIIGVPGHVFAQTVEHPRVTAIHFNRDSRRPSRALPSRIHRRNRRTGLKARSKGMFDQKASIPPVYGRSKKVEVAMLCSPSQQREIVCSGGEVARKRG</sequence>
<protein>
    <submittedName>
        <fullName evidence="1">Uncharacterized protein</fullName>
    </submittedName>
</protein>
<comment type="caution">
    <text evidence="1">The sequence shown here is derived from an EMBL/GenBank/DDBJ whole genome shotgun (WGS) entry which is preliminary data.</text>
</comment>
<evidence type="ECO:0000313" key="1">
    <source>
        <dbReference type="EMBL" id="RZU35420.1"/>
    </source>
</evidence>
<gene>
    <name evidence="1" type="ORF">BDD14_5467</name>
</gene>
<keyword evidence="2" id="KW-1185">Reference proteome</keyword>
<dbReference type="AlphaFoldDB" id="A0A4Q7YE67"/>
<name>A0A4Q7YE67_9BACT</name>